<name>A0ABW8SJD6_9CLOT</name>
<reference evidence="2 3" key="1">
    <citation type="submission" date="2024-11" db="EMBL/GenBank/DDBJ databases">
        <authorList>
            <person name="Heng Y.C."/>
            <person name="Lim A.C.H."/>
            <person name="Lee J.K.Y."/>
            <person name="Kittelmann S."/>
        </authorList>
    </citation>
    <scope>NUCLEOTIDE SEQUENCE [LARGE SCALE GENOMIC DNA]</scope>
    <source>
        <strain evidence="2 3">WILCCON 0269</strain>
    </source>
</reference>
<dbReference type="InterPro" id="IPR010998">
    <property type="entry name" value="Integrase_recombinase_N"/>
</dbReference>
<gene>
    <name evidence="2" type="ORF">ACJDU8_06975</name>
</gene>
<protein>
    <recommendedName>
        <fullName evidence="4">Integrase</fullName>
    </recommendedName>
</protein>
<sequence length="90" mass="10429">MQPTHITEFYNNLREDGIRNDGKSGGLSERTILHHHRLISSILATAIQWRFILNNPALRLKAPKAEKKEARHFNIEETAYVLQLIENEPL</sequence>
<organism evidence="2 3">
    <name type="scientific">Candidatus Clostridium eludens</name>
    <dbReference type="NCBI Taxonomy" id="3381663"/>
    <lineage>
        <taxon>Bacteria</taxon>
        <taxon>Bacillati</taxon>
        <taxon>Bacillota</taxon>
        <taxon>Clostridia</taxon>
        <taxon>Eubacteriales</taxon>
        <taxon>Clostridiaceae</taxon>
        <taxon>Clostridium</taxon>
    </lineage>
</organism>
<evidence type="ECO:0000313" key="3">
    <source>
        <dbReference type="Proteomes" id="UP001623660"/>
    </source>
</evidence>
<evidence type="ECO:0000313" key="2">
    <source>
        <dbReference type="EMBL" id="MFL0195309.1"/>
    </source>
</evidence>
<keyword evidence="1" id="KW-0238">DNA-binding</keyword>
<keyword evidence="3" id="KW-1185">Reference proteome</keyword>
<dbReference type="RefSeq" id="WP_406791543.1">
    <property type="nucleotide sequence ID" value="NZ_JBJHZX010000008.1"/>
</dbReference>
<dbReference type="Proteomes" id="UP001623660">
    <property type="component" value="Unassembled WGS sequence"/>
</dbReference>
<evidence type="ECO:0008006" key="4">
    <source>
        <dbReference type="Google" id="ProtNLM"/>
    </source>
</evidence>
<comment type="caution">
    <text evidence="2">The sequence shown here is derived from an EMBL/GenBank/DDBJ whole genome shotgun (WGS) entry which is preliminary data.</text>
</comment>
<evidence type="ECO:0000256" key="1">
    <source>
        <dbReference type="ARBA" id="ARBA00023125"/>
    </source>
</evidence>
<dbReference type="EMBL" id="JBJHZX010000008">
    <property type="protein sequence ID" value="MFL0195309.1"/>
    <property type="molecule type" value="Genomic_DNA"/>
</dbReference>
<dbReference type="SUPFAM" id="SSF56349">
    <property type="entry name" value="DNA breaking-rejoining enzymes"/>
    <property type="match status" value="1"/>
</dbReference>
<dbReference type="Gene3D" id="1.10.150.130">
    <property type="match status" value="1"/>
</dbReference>
<dbReference type="InterPro" id="IPR011010">
    <property type="entry name" value="DNA_brk_join_enz"/>
</dbReference>
<proteinExistence type="predicted"/>
<accession>A0ABW8SJD6</accession>